<dbReference type="EMBL" id="JBHHMI010000029">
    <property type="protein sequence ID" value="MFB5269311.1"/>
    <property type="molecule type" value="Genomic_DNA"/>
</dbReference>
<sequence>MIAKSSELRVLQATHREAYVAVAGEWAVMHLLSLEQANIRSPDDGRGSPEVYPAPEGTRGAASVPKQIRMSCRPHGGMRKPTFSAPDNQTTGEPHAPLSRRDE</sequence>
<evidence type="ECO:0000256" key="1">
    <source>
        <dbReference type="SAM" id="MobiDB-lite"/>
    </source>
</evidence>
<name>A0ABV5AYM0_9BACL</name>
<reference evidence="2 3" key="1">
    <citation type="submission" date="2024-09" db="EMBL/GenBank/DDBJ databases">
        <title>Paenibacillus zeirhizospherea sp. nov., isolated from surface of the maize (Zea mays) roots in a horticulture field, Hungary.</title>
        <authorList>
            <person name="Marton D."/>
            <person name="Farkas M."/>
            <person name="Bedics A."/>
            <person name="Toth E."/>
            <person name="Tancsics A."/>
            <person name="Boka K."/>
            <person name="Maroti G."/>
            <person name="Kriszt B."/>
            <person name="Cserhati M."/>
        </authorList>
    </citation>
    <scope>NUCLEOTIDE SEQUENCE [LARGE SCALE GENOMIC DNA]</scope>
    <source>
        <strain evidence="2 3">KCTC 33519</strain>
    </source>
</reference>
<dbReference type="Proteomes" id="UP001580346">
    <property type="component" value="Unassembled WGS sequence"/>
</dbReference>
<evidence type="ECO:0000313" key="3">
    <source>
        <dbReference type="Proteomes" id="UP001580346"/>
    </source>
</evidence>
<accession>A0ABV5AYM0</accession>
<protein>
    <submittedName>
        <fullName evidence="2">Uncharacterized protein</fullName>
    </submittedName>
</protein>
<gene>
    <name evidence="2" type="ORF">ACE41H_21350</name>
</gene>
<organism evidence="2 3">
    <name type="scientific">Paenibacillus enshidis</name>
    <dbReference type="NCBI Taxonomy" id="1458439"/>
    <lineage>
        <taxon>Bacteria</taxon>
        <taxon>Bacillati</taxon>
        <taxon>Bacillota</taxon>
        <taxon>Bacilli</taxon>
        <taxon>Bacillales</taxon>
        <taxon>Paenibacillaceae</taxon>
        <taxon>Paenibacillus</taxon>
    </lineage>
</organism>
<proteinExistence type="predicted"/>
<keyword evidence="3" id="KW-1185">Reference proteome</keyword>
<comment type="caution">
    <text evidence="2">The sequence shown here is derived from an EMBL/GenBank/DDBJ whole genome shotgun (WGS) entry which is preliminary data.</text>
</comment>
<dbReference type="RefSeq" id="WP_375357584.1">
    <property type="nucleotide sequence ID" value="NZ_JBHHMI010000029.1"/>
</dbReference>
<feature type="region of interest" description="Disordered" evidence="1">
    <location>
        <begin position="39"/>
        <end position="103"/>
    </location>
</feature>
<evidence type="ECO:0000313" key="2">
    <source>
        <dbReference type="EMBL" id="MFB5269311.1"/>
    </source>
</evidence>